<organism evidence="2 3">
    <name type="scientific">Lagenidium giganteum</name>
    <dbReference type="NCBI Taxonomy" id="4803"/>
    <lineage>
        <taxon>Eukaryota</taxon>
        <taxon>Sar</taxon>
        <taxon>Stramenopiles</taxon>
        <taxon>Oomycota</taxon>
        <taxon>Peronosporomycetes</taxon>
        <taxon>Pythiales</taxon>
        <taxon>Pythiaceae</taxon>
    </lineage>
</organism>
<evidence type="ECO:0000313" key="2">
    <source>
        <dbReference type="EMBL" id="DBA01082.1"/>
    </source>
</evidence>
<keyword evidence="3" id="KW-1185">Reference proteome</keyword>
<reference evidence="2" key="1">
    <citation type="submission" date="2022-11" db="EMBL/GenBank/DDBJ databases">
        <authorList>
            <person name="Morgan W.R."/>
            <person name="Tartar A."/>
        </authorList>
    </citation>
    <scope>NUCLEOTIDE SEQUENCE</scope>
    <source>
        <strain evidence="2">ARSEF 373</strain>
    </source>
</reference>
<evidence type="ECO:0000313" key="3">
    <source>
        <dbReference type="Proteomes" id="UP001146120"/>
    </source>
</evidence>
<name>A0AAV2Z5S0_9STRA</name>
<dbReference type="EMBL" id="DAKRPA010000053">
    <property type="protein sequence ID" value="DBA01082.1"/>
    <property type="molecule type" value="Genomic_DNA"/>
</dbReference>
<keyword evidence="1" id="KW-0812">Transmembrane</keyword>
<comment type="caution">
    <text evidence="2">The sequence shown here is derived from an EMBL/GenBank/DDBJ whole genome shotgun (WGS) entry which is preliminary data.</text>
</comment>
<evidence type="ECO:0008006" key="4">
    <source>
        <dbReference type="Google" id="ProtNLM"/>
    </source>
</evidence>
<keyword evidence="1" id="KW-0472">Membrane</keyword>
<protein>
    <recommendedName>
        <fullName evidence="4">Transposase</fullName>
    </recommendedName>
</protein>
<proteinExistence type="predicted"/>
<gene>
    <name evidence="2" type="ORF">N0F65_001710</name>
</gene>
<feature type="transmembrane region" description="Helical" evidence="1">
    <location>
        <begin position="7"/>
        <end position="29"/>
    </location>
</feature>
<sequence>MTYSIDFCWRAIALIHVYSIPVSVVSSLLGPKPRTLSRWYALYLRYGTVNPVRERIRSNR</sequence>
<reference evidence="2" key="2">
    <citation type="journal article" date="2023" name="Microbiol Resour">
        <title>Decontamination and Annotation of the Draft Genome Sequence of the Oomycete Lagenidium giganteum ARSEF 373.</title>
        <authorList>
            <person name="Morgan W.R."/>
            <person name="Tartar A."/>
        </authorList>
    </citation>
    <scope>NUCLEOTIDE SEQUENCE</scope>
    <source>
        <strain evidence="2">ARSEF 373</strain>
    </source>
</reference>
<dbReference type="AlphaFoldDB" id="A0AAV2Z5S0"/>
<dbReference type="Proteomes" id="UP001146120">
    <property type="component" value="Unassembled WGS sequence"/>
</dbReference>
<evidence type="ECO:0000256" key="1">
    <source>
        <dbReference type="SAM" id="Phobius"/>
    </source>
</evidence>
<keyword evidence="1" id="KW-1133">Transmembrane helix</keyword>
<accession>A0AAV2Z5S0</accession>